<organism evidence="9 10">
    <name type="scientific">Corynebacterium tuscaniense</name>
    <dbReference type="NCBI Taxonomy" id="302449"/>
    <lineage>
        <taxon>Bacteria</taxon>
        <taxon>Bacillati</taxon>
        <taxon>Actinomycetota</taxon>
        <taxon>Actinomycetes</taxon>
        <taxon>Mycobacteriales</taxon>
        <taxon>Corynebacteriaceae</taxon>
        <taxon>Corynebacterium</taxon>
    </lineage>
</organism>
<dbReference type="SUPFAM" id="SSF56655">
    <property type="entry name" value="Carbohydrate phosphatase"/>
    <property type="match status" value="1"/>
</dbReference>
<dbReference type="Pfam" id="PF00459">
    <property type="entry name" value="Inositol_P"/>
    <property type="match status" value="1"/>
</dbReference>
<feature type="binding site" evidence="7">
    <location>
        <position position="107"/>
    </location>
    <ligand>
        <name>Mg(2+)</name>
        <dbReference type="ChEBI" id="CHEBI:18420"/>
        <label>1</label>
        <note>catalytic</note>
    </ligand>
</feature>
<evidence type="ECO:0000256" key="1">
    <source>
        <dbReference type="ARBA" id="ARBA00001033"/>
    </source>
</evidence>
<evidence type="ECO:0000256" key="4">
    <source>
        <dbReference type="ARBA" id="ARBA00022723"/>
    </source>
</evidence>
<feature type="binding site" evidence="7">
    <location>
        <position position="109"/>
    </location>
    <ligand>
        <name>Mg(2+)</name>
        <dbReference type="ChEBI" id="CHEBI:18420"/>
        <label>1</label>
        <note>catalytic</note>
    </ligand>
</feature>
<dbReference type="PROSITE" id="PS00630">
    <property type="entry name" value="IMP_2"/>
    <property type="match status" value="1"/>
</dbReference>
<proteinExistence type="inferred from homology"/>
<dbReference type="Proteomes" id="UP000235836">
    <property type="component" value="Unassembled WGS sequence"/>
</dbReference>
<feature type="binding site" evidence="7">
    <location>
        <position position="91"/>
    </location>
    <ligand>
        <name>Mg(2+)</name>
        <dbReference type="ChEBI" id="CHEBI:18420"/>
        <label>1</label>
        <note>catalytic</note>
    </ligand>
</feature>
<dbReference type="PROSITE" id="PS00629">
    <property type="entry name" value="IMP_1"/>
    <property type="match status" value="1"/>
</dbReference>
<dbReference type="InterPro" id="IPR020550">
    <property type="entry name" value="Inositol_monophosphatase_CS"/>
</dbReference>
<dbReference type="AlphaFoldDB" id="A0A2N6T4E2"/>
<dbReference type="InterPro" id="IPR033942">
    <property type="entry name" value="IMPase"/>
</dbReference>
<dbReference type="PANTHER" id="PTHR20854">
    <property type="entry name" value="INOSITOL MONOPHOSPHATASE"/>
    <property type="match status" value="1"/>
</dbReference>
<evidence type="ECO:0000256" key="6">
    <source>
        <dbReference type="ARBA" id="ARBA00022842"/>
    </source>
</evidence>
<reference evidence="9 10" key="1">
    <citation type="submission" date="2017-09" db="EMBL/GenBank/DDBJ databases">
        <title>Bacterial strain isolated from the female urinary microbiota.</title>
        <authorList>
            <person name="Thomas-White K."/>
            <person name="Kumar N."/>
            <person name="Forster S."/>
            <person name="Putonti C."/>
            <person name="Lawley T."/>
            <person name="Wolfe A.J."/>
        </authorList>
    </citation>
    <scope>NUCLEOTIDE SEQUENCE [LARGE SCALE GENOMIC DNA]</scope>
    <source>
        <strain evidence="9 10">UMB0792</strain>
    </source>
</reference>
<gene>
    <name evidence="9" type="ORF">CJ203_07235</name>
</gene>
<dbReference type="GO" id="GO:0007165">
    <property type="term" value="P:signal transduction"/>
    <property type="evidence" value="ECO:0007669"/>
    <property type="project" value="TreeGrafter"/>
</dbReference>
<dbReference type="CDD" id="cd01639">
    <property type="entry name" value="IMPase"/>
    <property type="match status" value="1"/>
</dbReference>
<comment type="caution">
    <text evidence="9">The sequence shown here is derived from an EMBL/GenBank/DDBJ whole genome shotgun (WGS) entry which is preliminary data.</text>
</comment>
<dbReference type="InterPro" id="IPR020583">
    <property type="entry name" value="Inositol_monoP_metal-BS"/>
</dbReference>
<comment type="catalytic activity">
    <reaction evidence="1 8">
        <text>a myo-inositol phosphate + H2O = myo-inositol + phosphate</text>
        <dbReference type="Rhea" id="RHEA:24056"/>
        <dbReference type="ChEBI" id="CHEBI:15377"/>
        <dbReference type="ChEBI" id="CHEBI:17268"/>
        <dbReference type="ChEBI" id="CHEBI:43474"/>
        <dbReference type="ChEBI" id="CHEBI:84139"/>
        <dbReference type="EC" id="3.1.3.25"/>
    </reaction>
</comment>
<dbReference type="RefSeq" id="WP_052092423.1">
    <property type="nucleotide sequence ID" value="NZ_PNHG01000009.1"/>
</dbReference>
<dbReference type="PRINTS" id="PR00377">
    <property type="entry name" value="IMPHPHTASES"/>
</dbReference>
<dbReference type="PANTHER" id="PTHR20854:SF4">
    <property type="entry name" value="INOSITOL-1-MONOPHOSPHATASE-RELATED"/>
    <property type="match status" value="1"/>
</dbReference>
<dbReference type="EMBL" id="PNHG01000009">
    <property type="protein sequence ID" value="PMC64185.1"/>
    <property type="molecule type" value="Genomic_DNA"/>
</dbReference>
<feature type="binding site" evidence="7">
    <location>
        <position position="240"/>
    </location>
    <ligand>
        <name>Mg(2+)</name>
        <dbReference type="ChEBI" id="CHEBI:18420"/>
        <label>1</label>
        <note>catalytic</note>
    </ligand>
</feature>
<protein>
    <recommendedName>
        <fullName evidence="8">Inositol-1-monophosphatase</fullName>
        <ecNumber evidence="8">3.1.3.25</ecNumber>
    </recommendedName>
</protein>
<evidence type="ECO:0000256" key="2">
    <source>
        <dbReference type="ARBA" id="ARBA00001946"/>
    </source>
</evidence>
<sequence>MTGTDDHIDNLEAHEQNDTSELLAVALEAALGAAELVRTRRAELIASGALVGTAETKSSDVDPVTVVDKESEEHITRTLKELRPTDGIVGEEGTSLESESGVRWIVDPIDGTVNFLYGIPQYAISIAAAAGEKLIAAVVINVATGRTYIARAGEGAYVEDDEGWHQLTCSPQEKGTVAHALVATGFSYIPEWRAQQAQIITNLLPQVRDIRRMGSAALDLCALAEGTVNAYYEHGIHPWDYAAGALIAAEAGARVHHPGLSTSGKDGELTAAAAPGVWEEFREVLVAAGAFDSLR</sequence>
<name>A0A2N6T4E2_9CORY</name>
<feature type="binding site" evidence="7">
    <location>
        <position position="110"/>
    </location>
    <ligand>
        <name>Mg(2+)</name>
        <dbReference type="ChEBI" id="CHEBI:18420"/>
        <label>1</label>
        <note>catalytic</note>
    </ligand>
</feature>
<evidence type="ECO:0000313" key="10">
    <source>
        <dbReference type="Proteomes" id="UP000235836"/>
    </source>
</evidence>
<evidence type="ECO:0000313" key="9">
    <source>
        <dbReference type="EMBL" id="PMC64185.1"/>
    </source>
</evidence>
<dbReference type="InterPro" id="IPR000760">
    <property type="entry name" value="Inositol_monophosphatase-like"/>
</dbReference>
<dbReference type="GO" id="GO:0006020">
    <property type="term" value="P:inositol metabolic process"/>
    <property type="evidence" value="ECO:0007669"/>
    <property type="project" value="TreeGrafter"/>
</dbReference>
<comment type="cofactor">
    <cofactor evidence="2 7 8">
        <name>Mg(2+)</name>
        <dbReference type="ChEBI" id="CHEBI:18420"/>
    </cofactor>
</comment>
<accession>A0A2N6T4E2</accession>
<evidence type="ECO:0000256" key="5">
    <source>
        <dbReference type="ARBA" id="ARBA00022801"/>
    </source>
</evidence>
<dbReference type="EC" id="3.1.3.25" evidence="8"/>
<dbReference type="GO" id="GO:0046854">
    <property type="term" value="P:phosphatidylinositol phosphate biosynthetic process"/>
    <property type="evidence" value="ECO:0007669"/>
    <property type="project" value="InterPro"/>
</dbReference>
<keyword evidence="4 7" id="KW-0479">Metal-binding</keyword>
<keyword evidence="6 7" id="KW-0460">Magnesium</keyword>
<dbReference type="GO" id="GO:0008934">
    <property type="term" value="F:inositol monophosphate 1-phosphatase activity"/>
    <property type="evidence" value="ECO:0007669"/>
    <property type="project" value="InterPro"/>
</dbReference>
<keyword evidence="5 8" id="KW-0378">Hydrolase</keyword>
<dbReference type="GO" id="GO:0046872">
    <property type="term" value="F:metal ion binding"/>
    <property type="evidence" value="ECO:0007669"/>
    <property type="project" value="UniProtKB-KW"/>
</dbReference>
<dbReference type="Gene3D" id="3.30.540.10">
    <property type="entry name" value="Fructose-1,6-Bisphosphatase, subunit A, domain 1"/>
    <property type="match status" value="1"/>
</dbReference>
<evidence type="ECO:0000256" key="7">
    <source>
        <dbReference type="PIRSR" id="PIRSR600760-2"/>
    </source>
</evidence>
<keyword evidence="10" id="KW-1185">Reference proteome</keyword>
<comment type="similarity">
    <text evidence="3 8">Belongs to the inositol monophosphatase superfamily.</text>
</comment>
<evidence type="ECO:0000256" key="8">
    <source>
        <dbReference type="RuleBase" id="RU364068"/>
    </source>
</evidence>
<dbReference type="Gene3D" id="3.40.190.80">
    <property type="match status" value="1"/>
</dbReference>
<evidence type="ECO:0000256" key="3">
    <source>
        <dbReference type="ARBA" id="ARBA00009759"/>
    </source>
</evidence>